<dbReference type="Gene3D" id="2.30.38.10">
    <property type="entry name" value="Luciferase, Domain 3"/>
    <property type="match status" value="1"/>
</dbReference>
<feature type="domain" description="Carrier" evidence="5">
    <location>
        <begin position="749"/>
        <end position="824"/>
    </location>
</feature>
<dbReference type="FunFam" id="3.40.50.980:FF:000001">
    <property type="entry name" value="Non-ribosomal peptide synthetase"/>
    <property type="match status" value="1"/>
</dbReference>
<dbReference type="InterPro" id="IPR020845">
    <property type="entry name" value="AMP-binding_CS"/>
</dbReference>
<dbReference type="InterPro" id="IPR006162">
    <property type="entry name" value="Ppantetheine_attach_site"/>
</dbReference>
<dbReference type="InterPro" id="IPR023213">
    <property type="entry name" value="CAT-like_dom_sf"/>
</dbReference>
<dbReference type="Gene3D" id="3.30.300.30">
    <property type="match status" value="1"/>
</dbReference>
<dbReference type="PROSITE" id="PS00012">
    <property type="entry name" value="PHOSPHOPANTETHEINE"/>
    <property type="match status" value="1"/>
</dbReference>
<accession>A0A5N8WIR6</accession>
<proteinExistence type="predicted"/>
<dbReference type="Pfam" id="PF00501">
    <property type="entry name" value="AMP-binding"/>
    <property type="match status" value="1"/>
</dbReference>
<dbReference type="InterPro" id="IPR010071">
    <property type="entry name" value="AA_adenyl_dom"/>
</dbReference>
<dbReference type="PANTHER" id="PTHR45527">
    <property type="entry name" value="NONRIBOSOMAL PEPTIDE SYNTHETASE"/>
    <property type="match status" value="1"/>
</dbReference>
<dbReference type="InterPro" id="IPR009081">
    <property type="entry name" value="PP-bd_ACP"/>
</dbReference>
<keyword evidence="2" id="KW-0596">Phosphopantetheine</keyword>
<protein>
    <submittedName>
        <fullName evidence="6">Amino acid adenylation domain-containing protein</fullName>
    </submittedName>
</protein>
<feature type="domain" description="FHA" evidence="4">
    <location>
        <begin position="38"/>
        <end position="63"/>
    </location>
</feature>
<dbReference type="Gene3D" id="3.30.559.10">
    <property type="entry name" value="Chloramphenicol acetyltransferase-like domain"/>
    <property type="match status" value="2"/>
</dbReference>
<keyword evidence="7" id="KW-1185">Reference proteome</keyword>
<dbReference type="GO" id="GO:0031177">
    <property type="term" value="F:phosphopantetheine binding"/>
    <property type="evidence" value="ECO:0007669"/>
    <property type="project" value="InterPro"/>
</dbReference>
<dbReference type="Pfam" id="PF13193">
    <property type="entry name" value="AMP-binding_C"/>
    <property type="match status" value="1"/>
</dbReference>
<dbReference type="InterPro" id="IPR000873">
    <property type="entry name" value="AMP-dep_synth/lig_dom"/>
</dbReference>
<dbReference type="GO" id="GO:0008610">
    <property type="term" value="P:lipid biosynthetic process"/>
    <property type="evidence" value="ECO:0007669"/>
    <property type="project" value="UniProtKB-ARBA"/>
</dbReference>
<reference evidence="6 7" key="1">
    <citation type="submission" date="2019-07" db="EMBL/GenBank/DDBJ databases">
        <title>New species of Amycolatopsis and Streptomyces.</title>
        <authorList>
            <person name="Duangmal K."/>
            <person name="Teo W.F.A."/>
            <person name="Lipun K."/>
        </authorList>
    </citation>
    <scope>NUCLEOTIDE SEQUENCE [LARGE SCALE GENOMIC DNA]</scope>
    <source>
        <strain evidence="6 7">TISTR 2346</strain>
    </source>
</reference>
<dbReference type="InterPro" id="IPR045851">
    <property type="entry name" value="AMP-bd_C_sf"/>
</dbReference>
<name>A0A5N8WIR6_9ACTN</name>
<dbReference type="InterPro" id="IPR000253">
    <property type="entry name" value="FHA_dom"/>
</dbReference>
<dbReference type="GO" id="GO:0005829">
    <property type="term" value="C:cytosol"/>
    <property type="evidence" value="ECO:0007669"/>
    <property type="project" value="TreeGrafter"/>
</dbReference>
<dbReference type="Gene3D" id="1.10.1200.10">
    <property type="entry name" value="ACP-like"/>
    <property type="match status" value="1"/>
</dbReference>
<dbReference type="FunFam" id="1.10.1200.10:FF:000005">
    <property type="entry name" value="Nonribosomal peptide synthetase 1"/>
    <property type="match status" value="1"/>
</dbReference>
<dbReference type="GO" id="GO:0047527">
    <property type="term" value="F:2,3-dihydroxybenzoate-serine ligase activity"/>
    <property type="evidence" value="ECO:0007669"/>
    <property type="project" value="TreeGrafter"/>
</dbReference>
<dbReference type="Proteomes" id="UP000326979">
    <property type="component" value="Unassembled WGS sequence"/>
</dbReference>
<evidence type="ECO:0000259" key="5">
    <source>
        <dbReference type="PROSITE" id="PS50075"/>
    </source>
</evidence>
<comment type="caution">
    <text evidence="6">The sequence shown here is derived from an EMBL/GenBank/DDBJ whole genome shotgun (WGS) entry which is preliminary data.</text>
</comment>
<sequence length="1302" mass="137857">AGAAVGFTIPEPVADGLREIARRNGATMFMALLAGFSVVLGRYADTDDVVVGSPVANRNHAQVEDLIGFFVNTLVLRTDLSGEPTFAELTGRVRQTALEAYAHQDLPFQQLVDAVVTDRDRSRTPLFQVLFSYGFQESGTRDADPAETAPMTEALSGGFQVKYDLALTLGDAGGAVAGRIDYSTALFDAVTVDRLVGHVLTALGTAAADPERPLSRLEVLTAAERDQLVRRWNDTAGPVPAANGTAELVLARASEHPDAVAVVCGREWLTYAGLVDRAGRLARHLRGLGVGPESVVGLCLPRDAGMVPAVLAVWLAGGAYLPLDPEYPADRLEYMLADSGAVALLADRRVAGDLITSAGMGLPVVWLDDPAVHTRLDTPAPLPPESADPRQLAYVIYTSGSTGTPKGVQVPHAGVVNLVAAIGPALDVVPGTRVLQFASFSFDAAVLDVAVTLGRGGTLVVAAGAERAEPARLAEMVAGLGVEAASVVPSLLEVLDPRRVPGLGTVLSGAERMTGTMARVWADGRRLVNTYGPTEATVMVTTGVVEPAGQAGPPIGAPVVNTRLFVLDRWLNPVPVGVAGELYIGGPQLARGYGGRPALTAERFVADPFSGDGSRLYRTGDRVRRRADGQLEFVGRADDQIKVRGFRVEPGEVETVLTAHQGIRAAVVAVDGQGAAARLVAYLVPADQAAGIPPTAALRAFVRGHLPEFMIPASFTELAALPLTPSGKLDRAALPAPGQVRVEADDWLAPVGPVQELLAGIWARVLGTDRVGAADDFFELGGHSLLATQVISRVREVFGTELALAELFDHPTLADLATVIENTAGGPVAPPVTPVPRDRPLPLSFAQQRLWFLHQMDPEEVMYNVPSPIWLGADVDVWAVGEALTAVVTRHEVLRTRLVAGPDGVAHQVIDPPQPVPLMMADLSGLADPVAALHQLIVRDAVAPFDLATGPLLRVCLARLGTAGHALVLSMHHVVSDEWSGRIFGREMELLYEAFHAGEPDPLAPLAVQYADYAAWQRSWLTGEVIDRQLDYWSRQLADVPALDLPTDRPRPPVASSAGASTPVHIPAAVADGLRAVARANGATMFMTLLAAFDVVLARYCGTDDVAVGSPAAGRTQAETEDLIGFFVNTLVLRTDLSADPTFTELLGRVRETTLDGYAHQDLPFEQLVDALVTERDRSRSPLFQVWFYYAADETGRRADSDDEPEAGLLAGAPLMKFDLALLLGGADGEVTGEIQYSTALFDAATIERMAGHLAVVLEAVAEDAERRVGDLPLLSVAERRLLLAGWNDAVAPLPGVGGAHD</sequence>
<dbReference type="InterPro" id="IPR001242">
    <property type="entry name" value="Condensation_dom"/>
</dbReference>
<dbReference type="PROSITE" id="PS50006">
    <property type="entry name" value="FHA_DOMAIN"/>
    <property type="match status" value="1"/>
</dbReference>
<evidence type="ECO:0000256" key="2">
    <source>
        <dbReference type="ARBA" id="ARBA00022450"/>
    </source>
</evidence>
<evidence type="ECO:0000259" key="4">
    <source>
        <dbReference type="PROSITE" id="PS50006"/>
    </source>
</evidence>
<comment type="cofactor">
    <cofactor evidence="1">
        <name>pantetheine 4'-phosphate</name>
        <dbReference type="ChEBI" id="CHEBI:47942"/>
    </cofactor>
</comment>
<dbReference type="PANTHER" id="PTHR45527:SF1">
    <property type="entry name" value="FATTY ACID SYNTHASE"/>
    <property type="match status" value="1"/>
</dbReference>
<dbReference type="GO" id="GO:0009239">
    <property type="term" value="P:enterobactin biosynthetic process"/>
    <property type="evidence" value="ECO:0007669"/>
    <property type="project" value="TreeGrafter"/>
</dbReference>
<dbReference type="PROSITE" id="PS50075">
    <property type="entry name" value="CARRIER"/>
    <property type="match status" value="1"/>
</dbReference>
<dbReference type="SUPFAM" id="SSF47336">
    <property type="entry name" value="ACP-like"/>
    <property type="match status" value="1"/>
</dbReference>
<evidence type="ECO:0000313" key="6">
    <source>
        <dbReference type="EMBL" id="MPY46398.1"/>
    </source>
</evidence>
<dbReference type="GO" id="GO:0009366">
    <property type="term" value="C:enterobactin synthetase complex"/>
    <property type="evidence" value="ECO:0007669"/>
    <property type="project" value="TreeGrafter"/>
</dbReference>
<dbReference type="SUPFAM" id="SSF52777">
    <property type="entry name" value="CoA-dependent acyltransferases"/>
    <property type="match status" value="3"/>
</dbReference>
<evidence type="ECO:0000256" key="3">
    <source>
        <dbReference type="ARBA" id="ARBA00022553"/>
    </source>
</evidence>
<dbReference type="Gene3D" id="3.40.50.980">
    <property type="match status" value="2"/>
</dbReference>
<dbReference type="Pfam" id="PF00668">
    <property type="entry name" value="Condensation"/>
    <property type="match status" value="2"/>
</dbReference>
<dbReference type="Gene3D" id="3.30.559.30">
    <property type="entry name" value="Nonribosomal peptide synthetase, condensation domain"/>
    <property type="match status" value="2"/>
</dbReference>
<dbReference type="SUPFAM" id="SSF56801">
    <property type="entry name" value="Acetyl-CoA synthetase-like"/>
    <property type="match status" value="1"/>
</dbReference>
<dbReference type="FunFam" id="3.40.50.12780:FF:000012">
    <property type="entry name" value="Non-ribosomal peptide synthetase"/>
    <property type="match status" value="1"/>
</dbReference>
<dbReference type="GO" id="GO:0043041">
    <property type="term" value="P:amino acid activation for nonribosomal peptide biosynthetic process"/>
    <property type="evidence" value="ECO:0007669"/>
    <property type="project" value="TreeGrafter"/>
</dbReference>
<dbReference type="Pfam" id="PF00550">
    <property type="entry name" value="PP-binding"/>
    <property type="match status" value="1"/>
</dbReference>
<gene>
    <name evidence="6" type="ORF">FNH04_42805</name>
</gene>
<evidence type="ECO:0000313" key="7">
    <source>
        <dbReference type="Proteomes" id="UP000326979"/>
    </source>
</evidence>
<keyword evidence="3" id="KW-0597">Phosphoprotein</keyword>
<dbReference type="CDD" id="cd05930">
    <property type="entry name" value="A_NRPS"/>
    <property type="match status" value="1"/>
</dbReference>
<dbReference type="FunFam" id="2.30.38.10:FF:000001">
    <property type="entry name" value="Non-ribosomal peptide synthetase PvdI"/>
    <property type="match status" value="1"/>
</dbReference>
<dbReference type="SMART" id="SM00823">
    <property type="entry name" value="PKS_PP"/>
    <property type="match status" value="1"/>
</dbReference>
<feature type="non-terminal residue" evidence="6">
    <location>
        <position position="1302"/>
    </location>
</feature>
<dbReference type="InterPro" id="IPR025110">
    <property type="entry name" value="AMP-bd_C"/>
</dbReference>
<dbReference type="EMBL" id="VJZE01000649">
    <property type="protein sequence ID" value="MPY46398.1"/>
    <property type="molecule type" value="Genomic_DNA"/>
</dbReference>
<dbReference type="CDD" id="cd19531">
    <property type="entry name" value="LCL_NRPS-like"/>
    <property type="match status" value="1"/>
</dbReference>
<dbReference type="NCBIfam" id="TIGR01733">
    <property type="entry name" value="AA-adenyl-dom"/>
    <property type="match status" value="1"/>
</dbReference>
<organism evidence="6 7">
    <name type="scientific">Streptomyces phyllanthi</name>
    <dbReference type="NCBI Taxonomy" id="1803180"/>
    <lineage>
        <taxon>Bacteria</taxon>
        <taxon>Bacillati</taxon>
        <taxon>Actinomycetota</taxon>
        <taxon>Actinomycetes</taxon>
        <taxon>Kitasatosporales</taxon>
        <taxon>Streptomycetaceae</taxon>
        <taxon>Streptomyces</taxon>
    </lineage>
</organism>
<dbReference type="InterPro" id="IPR020806">
    <property type="entry name" value="PKS_PP-bd"/>
</dbReference>
<dbReference type="PROSITE" id="PS00455">
    <property type="entry name" value="AMP_BINDING"/>
    <property type="match status" value="1"/>
</dbReference>
<evidence type="ECO:0000256" key="1">
    <source>
        <dbReference type="ARBA" id="ARBA00001957"/>
    </source>
</evidence>
<dbReference type="InterPro" id="IPR036736">
    <property type="entry name" value="ACP-like_sf"/>
</dbReference>
<feature type="non-terminal residue" evidence="6">
    <location>
        <position position="1"/>
    </location>
</feature>
<dbReference type="OrthoDB" id="2472181at2"/>